<feature type="region of interest" description="Disordered" evidence="1">
    <location>
        <begin position="276"/>
        <end position="371"/>
    </location>
</feature>
<feature type="region of interest" description="Disordered" evidence="1">
    <location>
        <begin position="13"/>
        <end position="55"/>
    </location>
</feature>
<dbReference type="Proteomes" id="UP000053890">
    <property type="component" value="Unassembled WGS sequence"/>
</dbReference>
<dbReference type="GO" id="GO:0005763">
    <property type="term" value="C:mitochondrial small ribosomal subunit"/>
    <property type="evidence" value="ECO:0007669"/>
    <property type="project" value="TreeGrafter"/>
</dbReference>
<feature type="compositionally biased region" description="Polar residues" evidence="1">
    <location>
        <begin position="330"/>
        <end position="345"/>
    </location>
</feature>
<evidence type="ECO:0000313" key="3">
    <source>
        <dbReference type="Proteomes" id="UP000053890"/>
    </source>
</evidence>
<sequence>MASFVPSLRAHSHRLAATRPAAAAHRAFASTSRTPASDSPPAEPSSTQPTATDAAAADTGALDAAAAAAAAAAQVPQGTTKKGYRAWLQGEGQRFRKGIPGRTNWIADTVPVEGLDARDEPALPSSSLGSGGGPSRPFPLNPTFNPLPPLADSIKTKIYNSYLHNILLKDATDSQVVRAVSTRFGVSMDRVRAIIRLKELEKQWKDEGRALQTELVKGMESHLGVKQVSDNWRGVEQADPAKPQLASSKTVFEMVDVESGDSPVFLPLLSRIPLRTTPLTSPPASRSNPPPSSSTTSTSSTTASSSSPRPKRLVVPASRAGRAPLVFTDVSGTAQGSKLEQSYDPSRTKRGNKAVKGRSRADSGTAAQARA</sequence>
<dbReference type="InterPro" id="IPR021036">
    <property type="entry name" value="Ribosomal_mS45"/>
</dbReference>
<name>A0A194S7G0_RHOGW</name>
<dbReference type="GO" id="GO:0003735">
    <property type="term" value="F:structural constituent of ribosome"/>
    <property type="evidence" value="ECO:0007669"/>
    <property type="project" value="TreeGrafter"/>
</dbReference>
<evidence type="ECO:0000313" key="2">
    <source>
        <dbReference type="EMBL" id="KPV76484.1"/>
    </source>
</evidence>
<reference evidence="2 3" key="1">
    <citation type="journal article" date="2015" name="Front. Microbiol.">
        <title>Genome sequence of the plant growth promoting endophytic yeast Rhodotorula graminis WP1.</title>
        <authorList>
            <person name="Firrincieli A."/>
            <person name="Otillar R."/>
            <person name="Salamov A."/>
            <person name="Schmutz J."/>
            <person name="Khan Z."/>
            <person name="Redman R.S."/>
            <person name="Fleck N.D."/>
            <person name="Lindquist E."/>
            <person name="Grigoriev I.V."/>
            <person name="Doty S.L."/>
        </authorList>
    </citation>
    <scope>NUCLEOTIDE SEQUENCE [LARGE SCALE GENOMIC DNA]</scope>
    <source>
        <strain evidence="2 3">WP1</strain>
    </source>
</reference>
<feature type="compositionally biased region" description="Low complexity" evidence="1">
    <location>
        <begin position="282"/>
        <end position="308"/>
    </location>
</feature>
<dbReference type="Pfam" id="PF12298">
    <property type="entry name" value="Bot1p"/>
    <property type="match status" value="1"/>
</dbReference>
<dbReference type="EMBL" id="KQ474076">
    <property type="protein sequence ID" value="KPV76484.1"/>
    <property type="molecule type" value="Genomic_DNA"/>
</dbReference>
<dbReference type="GO" id="GO:0032543">
    <property type="term" value="P:mitochondrial translation"/>
    <property type="evidence" value="ECO:0007669"/>
    <property type="project" value="TreeGrafter"/>
</dbReference>
<feature type="compositionally biased region" description="Basic residues" evidence="1">
    <location>
        <begin position="348"/>
        <end position="358"/>
    </location>
</feature>
<dbReference type="PANTHER" id="PTHR28158">
    <property type="entry name" value="37S RIBOSOMAL PROTEIN S35, MITOCHONDRIAL"/>
    <property type="match status" value="1"/>
</dbReference>
<gene>
    <name evidence="2" type="ORF">RHOBADRAFT_52486</name>
</gene>
<evidence type="ECO:0008006" key="4">
    <source>
        <dbReference type="Google" id="ProtNLM"/>
    </source>
</evidence>
<accession>A0A194S7G0</accession>
<proteinExistence type="predicted"/>
<organism evidence="2 3">
    <name type="scientific">Rhodotorula graminis (strain WP1)</name>
    <dbReference type="NCBI Taxonomy" id="578459"/>
    <lineage>
        <taxon>Eukaryota</taxon>
        <taxon>Fungi</taxon>
        <taxon>Dikarya</taxon>
        <taxon>Basidiomycota</taxon>
        <taxon>Pucciniomycotina</taxon>
        <taxon>Microbotryomycetes</taxon>
        <taxon>Sporidiobolales</taxon>
        <taxon>Sporidiobolaceae</taxon>
        <taxon>Rhodotorula</taxon>
    </lineage>
</organism>
<protein>
    <recommendedName>
        <fullName evidence="4">Eukaryotic mitochondrial regulator protein-domain-containing protein</fullName>
    </recommendedName>
</protein>
<dbReference type="PANTHER" id="PTHR28158:SF1">
    <property type="entry name" value="SMALL RIBOSOMAL SUBUNIT PROTEIN MS45"/>
    <property type="match status" value="1"/>
</dbReference>
<dbReference type="OrthoDB" id="10052321at2759"/>
<dbReference type="AlphaFoldDB" id="A0A194S7G0"/>
<keyword evidence="3" id="KW-1185">Reference proteome</keyword>
<dbReference type="OMA" id="YAYNIRI"/>
<evidence type="ECO:0000256" key="1">
    <source>
        <dbReference type="SAM" id="MobiDB-lite"/>
    </source>
</evidence>
<feature type="region of interest" description="Disordered" evidence="1">
    <location>
        <begin position="117"/>
        <end position="136"/>
    </location>
</feature>
<dbReference type="RefSeq" id="XP_018272533.1">
    <property type="nucleotide sequence ID" value="XM_018416361.1"/>
</dbReference>
<dbReference type="GeneID" id="28976809"/>
<feature type="compositionally biased region" description="Low complexity" evidence="1">
    <location>
        <begin position="17"/>
        <end position="55"/>
    </location>
</feature>